<comment type="catalytic activity">
    <reaction evidence="2">
        <text>a quinone + NADH + 5 H(+)(in) = a quinol + NAD(+) + 4 H(+)(out)</text>
        <dbReference type="Rhea" id="RHEA:57888"/>
        <dbReference type="ChEBI" id="CHEBI:15378"/>
        <dbReference type="ChEBI" id="CHEBI:24646"/>
        <dbReference type="ChEBI" id="CHEBI:57540"/>
        <dbReference type="ChEBI" id="CHEBI:57945"/>
        <dbReference type="ChEBI" id="CHEBI:132124"/>
    </reaction>
</comment>
<keyword evidence="2" id="KW-0812">Transmembrane</keyword>
<comment type="subcellular location">
    <subcellularLocation>
        <location evidence="2">Cell membrane</location>
        <topology evidence="2">Multi-pass membrane protein</topology>
    </subcellularLocation>
</comment>
<feature type="transmembrane region" description="Helical" evidence="2">
    <location>
        <begin position="52"/>
        <end position="75"/>
    </location>
</feature>
<keyword evidence="3" id="KW-0560">Oxidoreductase</keyword>
<dbReference type="GO" id="GO:0016491">
    <property type="term" value="F:oxidoreductase activity"/>
    <property type="evidence" value="ECO:0007669"/>
    <property type="project" value="UniProtKB-KW"/>
</dbReference>
<dbReference type="Pfam" id="PF00499">
    <property type="entry name" value="Oxidored_q3"/>
    <property type="match status" value="1"/>
</dbReference>
<sequence>MDVLFYLFSAILIGCAAAVVCVRNTLYSVLFLIMAFFNAGALFLLMGAEFIALILVIVYVGAIAVLFLFAVMMLNASQTQNQELVRYHLGSIVAACVFAGELIAVALQWKQGARTVDRTSFPMPKYLSNTEALGELLYTHYFYVFQISGLILLVAMIGVIVLTLSTQNQRLLPKQNLKNQLNRTKKDTLVLKHVEFRQGLKQGNP</sequence>
<evidence type="ECO:0000313" key="4">
    <source>
        <dbReference type="Proteomes" id="UP000293550"/>
    </source>
</evidence>
<organism evidence="3 4">
    <name type="scientific">Candidatus Finniella inopinata</name>
    <dbReference type="NCBI Taxonomy" id="1696036"/>
    <lineage>
        <taxon>Bacteria</taxon>
        <taxon>Pseudomonadati</taxon>
        <taxon>Pseudomonadota</taxon>
        <taxon>Alphaproteobacteria</taxon>
        <taxon>Holosporales</taxon>
        <taxon>Candidatus Paracaedibacteraceae</taxon>
        <taxon>Candidatus Finniella</taxon>
    </lineage>
</organism>
<dbReference type="Proteomes" id="UP000293550">
    <property type="component" value="Unassembled WGS sequence"/>
</dbReference>
<dbReference type="InterPro" id="IPR042106">
    <property type="entry name" value="Nuo/plastoQ_OxRdtase_6_NuoJ"/>
</dbReference>
<dbReference type="PANTHER" id="PTHR33269">
    <property type="entry name" value="NADH-UBIQUINONE OXIDOREDUCTASE CHAIN 6"/>
    <property type="match status" value="1"/>
</dbReference>
<protein>
    <recommendedName>
        <fullName evidence="2">NADH-quinone oxidoreductase subunit J</fullName>
        <ecNumber evidence="2">7.1.1.-</ecNumber>
    </recommendedName>
</protein>
<feature type="transmembrane region" description="Helical" evidence="2">
    <location>
        <begin position="6"/>
        <end position="22"/>
    </location>
</feature>
<feature type="transmembrane region" description="Helical" evidence="2">
    <location>
        <begin position="141"/>
        <end position="164"/>
    </location>
</feature>
<comment type="function">
    <text evidence="2">NDH-1 shuttles electrons from NADH, via FMN and iron-sulfur (Fe-S) centers, to quinones in the respiratory chain. Couples the redox reaction to proton translocation (for every two electrons transferred, four hydrogen ions are translocated across the cytoplasmic membrane), and thus conserves the redox energy in a proton gradient.</text>
</comment>
<evidence type="ECO:0000256" key="1">
    <source>
        <dbReference type="ARBA" id="ARBA00005698"/>
    </source>
</evidence>
<evidence type="ECO:0000313" key="3">
    <source>
        <dbReference type="EMBL" id="RZI46109.1"/>
    </source>
</evidence>
<dbReference type="AlphaFoldDB" id="A0A4Q7DIR3"/>
<keyword evidence="2" id="KW-0472">Membrane</keyword>
<name>A0A4Q7DIR3_9PROT</name>
<comment type="similarity">
    <text evidence="1 2">Belongs to the complex I subunit 6 family.</text>
</comment>
<dbReference type="OrthoDB" id="9795409at2"/>
<evidence type="ECO:0000256" key="2">
    <source>
        <dbReference type="RuleBase" id="RU004429"/>
    </source>
</evidence>
<feature type="transmembrane region" description="Helical" evidence="2">
    <location>
        <begin position="87"/>
        <end position="109"/>
    </location>
</feature>
<keyword evidence="2" id="KW-0520">NAD</keyword>
<keyword evidence="2" id="KW-0874">Quinone</keyword>
<dbReference type="EMBL" id="SCFB01000005">
    <property type="protein sequence ID" value="RZI46109.1"/>
    <property type="molecule type" value="Genomic_DNA"/>
</dbReference>
<reference evidence="3 4" key="1">
    <citation type="submission" date="2018-10" db="EMBL/GenBank/DDBJ databases">
        <title>An updated phylogeny of the Alphaproteobacteria reveals that the parasitic Rickettsiales and Holosporales have independent origins.</title>
        <authorList>
            <person name="Munoz-Gomez S.A."/>
            <person name="Hess S."/>
            <person name="Burger G."/>
            <person name="Lang B.F."/>
            <person name="Susko E."/>
            <person name="Slamovits C.H."/>
            <person name="Roger A.J."/>
        </authorList>
    </citation>
    <scope>NUCLEOTIDE SEQUENCE [LARGE SCALE GENOMIC DNA]</scope>
    <source>
        <strain evidence="3">HOLO01</strain>
    </source>
</reference>
<feature type="transmembrane region" description="Helical" evidence="2">
    <location>
        <begin position="29"/>
        <end position="46"/>
    </location>
</feature>
<dbReference type="InterPro" id="IPR001457">
    <property type="entry name" value="NADH_UbQ/plastoQ_OxRdtase_su6"/>
</dbReference>
<dbReference type="PANTHER" id="PTHR33269:SF17">
    <property type="entry name" value="NADH-UBIQUINONE OXIDOREDUCTASE CHAIN 6"/>
    <property type="match status" value="1"/>
</dbReference>
<proteinExistence type="inferred from homology"/>
<dbReference type="NCBIfam" id="NF005164">
    <property type="entry name" value="PRK06638.1-4"/>
    <property type="match status" value="1"/>
</dbReference>
<keyword evidence="2" id="KW-1003">Cell membrane</keyword>
<dbReference type="GO" id="GO:0008137">
    <property type="term" value="F:NADH dehydrogenase (ubiquinone) activity"/>
    <property type="evidence" value="ECO:0007669"/>
    <property type="project" value="UniProtKB-UniRule"/>
</dbReference>
<accession>A0A4Q7DIR3</accession>
<comment type="caution">
    <text evidence="3">The sequence shown here is derived from an EMBL/GenBank/DDBJ whole genome shotgun (WGS) entry which is preliminary data.</text>
</comment>
<dbReference type="Gene3D" id="1.20.120.1200">
    <property type="entry name" value="NADH-ubiquinone/plastoquinone oxidoreductase chain 6, subunit NuoJ"/>
    <property type="match status" value="1"/>
</dbReference>
<keyword evidence="2" id="KW-1133">Transmembrane helix</keyword>
<dbReference type="GO" id="GO:0005886">
    <property type="term" value="C:plasma membrane"/>
    <property type="evidence" value="ECO:0007669"/>
    <property type="project" value="UniProtKB-SubCell"/>
</dbReference>
<dbReference type="RefSeq" id="WP_130153863.1">
    <property type="nucleotide sequence ID" value="NZ_SCFB01000005.1"/>
</dbReference>
<dbReference type="EC" id="7.1.1.-" evidence="2"/>
<gene>
    <name evidence="3" type="ORF">EQU50_04025</name>
</gene>
<dbReference type="GO" id="GO:0048038">
    <property type="term" value="F:quinone binding"/>
    <property type="evidence" value="ECO:0007669"/>
    <property type="project" value="UniProtKB-UniRule"/>
</dbReference>
<keyword evidence="4" id="KW-1185">Reference proteome</keyword>